<evidence type="ECO:0000259" key="1">
    <source>
        <dbReference type="PROSITE" id="PS50011"/>
    </source>
</evidence>
<sequence length="1399" mass="159239">MASKPLTVQLKALLEAKMKDAIETNGLEYRGGFLTVEAVTDILTKENLAKQLAEHPDARWHSWHARGELAGKIRDNQKQLYTILLLINESHRIHRVHETEVDSIKDEFLFKTTTTGYTQERLKNLSFFEGIATAFYRKQWIFPPGLSTSKTLDFPAECFVFPFKSTRHTLGDGNGGYHGDVYAVEVPSYFLQTSRSDQSSQNHQVAYKRITKRKPEEWELVQREVDMLQARLHPNITPLLGNFYAGLESPNSADSPTRSLYLFSPLAIKDMESWFKDGYISMRTDQLRQFLYSEAMLGLASGLTYIHREINGRVGYHRDIKPSNFLLFNETGGTQVWKICDFGSSNLKSPDDTGTTNKVTTRYWAPAEYFMDSSSENGQSHGRSHDVFSLGCVFLELATILHRRREGLLKFKKLRGEDEAYPANLKEAPQGAFCKSMATVHAWVEELLGECIRDDDKKILAVIEEMLLPRNERIYTWEVEIDLFILSSPTRSSNEINKRLRGIIQESRGYDHQMKHNPYVRAQKKIESQTNNGEPMLRSDEFLSIISDASWRCFTPQSTTGSFKLSSNPQKTLSNIRSASQADTLFGRQDLYESISDSFNLSDIVALYGLGGVGKSRIAQEYALQFANPADKVLKRHTFEINATSKSTLLQSYDEIAHQVNRSHDASEFTTKSRDRITGNSLKTWLEDHENGGWFMVVHGFDSAQDAAELWPMLPKPESEYSQMIITTRTRATVKNRLNATACVQVDALSQADSMRLFTHHIQRKLTSRNQQSSADSTGGSNDYPTKSLVDKLWSPFMIKSAAKQMNDDLLTVGQMSEMLKAGGLSGVRTSFPDYLGYVLSPLDANGLSGYSSWPRVARFLLILAFFHPQGVGWDLLLLEYKQEANNLTEFLKTLQDCSMIWQDRRQDPPTYVLNSHVRRALLDWVEYGPSAGHIRSDDHGPKALLQRYNKALSMIYRAYKSKHNASAKRTKTSSFDPHAAKQALMPHFEGFLQFTDKYSDKLDFSLSDSAVRAVILFSKVLLDKDRYDDAMRVTAYAQKHFTCDLSETNAMNDEKSKQARVSFHLVRQLIKVYLAHPQDDDSIEYWLKAEALMKKLQQDAPQMEKLDLEWAKFTSPTLEIQLDKVRVLWKSGSLQDARRELSDIINSTGVLTIQEGQLLEPLQGEGRLASLGTPNNRVEEEKIRKYIRDIQLRVTRESGLLYTIEGDLYDQSNTKLAHKSWQKAREALLLARHAVRKWFSDDTALYAELSVEIAVVNTKIGTSNLVDEAIRTLGAACRRVKDRYGSCRRAWDLEQKLNDARLKSEHLVADGTESSRELLELYEQRLGKEKMATKKCALQLANGLMLMGKLEERVALGERYPGLGEDLEQELRHDVGPSRTLTVSLVALFMVLSGYWWY</sequence>
<dbReference type="Gene3D" id="3.40.50.300">
    <property type="entry name" value="P-loop containing nucleotide triphosphate hydrolases"/>
    <property type="match status" value="1"/>
</dbReference>
<dbReference type="InterPro" id="IPR002182">
    <property type="entry name" value="NB-ARC"/>
</dbReference>
<name>A0A4Q4NA79_ALTAL</name>
<dbReference type="InterPro" id="IPR000719">
    <property type="entry name" value="Prot_kinase_dom"/>
</dbReference>
<dbReference type="GO" id="GO:0043531">
    <property type="term" value="F:ADP binding"/>
    <property type="evidence" value="ECO:0007669"/>
    <property type="project" value="InterPro"/>
</dbReference>
<dbReference type="Pfam" id="PF00069">
    <property type="entry name" value="Pkinase"/>
    <property type="match status" value="1"/>
</dbReference>
<protein>
    <recommendedName>
        <fullName evidence="1">Protein kinase domain-containing protein</fullName>
    </recommendedName>
</protein>
<gene>
    <name evidence="2" type="ORF">AA0117_g8851</name>
</gene>
<dbReference type="Pfam" id="PF00931">
    <property type="entry name" value="NB-ARC"/>
    <property type="match status" value="1"/>
</dbReference>
<evidence type="ECO:0000313" key="2">
    <source>
        <dbReference type="EMBL" id="RYN72073.1"/>
    </source>
</evidence>
<dbReference type="InterPro" id="IPR011009">
    <property type="entry name" value="Kinase-like_dom_sf"/>
</dbReference>
<dbReference type="Gene3D" id="3.30.200.20">
    <property type="entry name" value="Phosphorylase Kinase, domain 1"/>
    <property type="match status" value="1"/>
</dbReference>
<dbReference type="PANTHER" id="PTHR24359">
    <property type="entry name" value="SERINE/THREONINE-PROTEIN KINASE SBK1"/>
    <property type="match status" value="1"/>
</dbReference>
<dbReference type="Gene3D" id="1.10.510.10">
    <property type="entry name" value="Transferase(Phosphotransferase) domain 1"/>
    <property type="match status" value="1"/>
</dbReference>
<dbReference type="Proteomes" id="UP000291422">
    <property type="component" value="Unassembled WGS sequence"/>
</dbReference>
<dbReference type="PROSITE" id="PS50011">
    <property type="entry name" value="PROTEIN_KINASE_DOM"/>
    <property type="match status" value="1"/>
</dbReference>
<comment type="caution">
    <text evidence="2">The sequence shown here is derived from an EMBL/GenBank/DDBJ whole genome shotgun (WGS) entry which is preliminary data.</text>
</comment>
<dbReference type="PANTHER" id="PTHR24359:SF1">
    <property type="entry name" value="INHIBITOR OF NUCLEAR FACTOR KAPPA-B KINASE EPSILON SUBUNIT HOMOLOG 1-RELATED"/>
    <property type="match status" value="1"/>
</dbReference>
<accession>A0A4Q4NA79</accession>
<dbReference type="SMART" id="SM00220">
    <property type="entry name" value="S_TKc"/>
    <property type="match status" value="1"/>
</dbReference>
<evidence type="ECO:0000313" key="3">
    <source>
        <dbReference type="Proteomes" id="UP000291422"/>
    </source>
</evidence>
<dbReference type="InterPro" id="IPR027417">
    <property type="entry name" value="P-loop_NTPase"/>
</dbReference>
<dbReference type="GO" id="GO:0004674">
    <property type="term" value="F:protein serine/threonine kinase activity"/>
    <property type="evidence" value="ECO:0007669"/>
    <property type="project" value="TreeGrafter"/>
</dbReference>
<organism evidence="2 3">
    <name type="scientific">Alternaria alternata</name>
    <name type="common">Alternaria rot fungus</name>
    <name type="synonym">Torula alternata</name>
    <dbReference type="NCBI Taxonomy" id="5599"/>
    <lineage>
        <taxon>Eukaryota</taxon>
        <taxon>Fungi</taxon>
        <taxon>Dikarya</taxon>
        <taxon>Ascomycota</taxon>
        <taxon>Pezizomycotina</taxon>
        <taxon>Dothideomycetes</taxon>
        <taxon>Pleosporomycetidae</taxon>
        <taxon>Pleosporales</taxon>
        <taxon>Pleosporineae</taxon>
        <taxon>Pleosporaceae</taxon>
        <taxon>Alternaria</taxon>
        <taxon>Alternaria sect. Alternaria</taxon>
        <taxon>Alternaria alternata complex</taxon>
    </lineage>
</organism>
<dbReference type="CDD" id="cd00180">
    <property type="entry name" value="PKc"/>
    <property type="match status" value="1"/>
</dbReference>
<dbReference type="SUPFAM" id="SSF52540">
    <property type="entry name" value="P-loop containing nucleoside triphosphate hydrolases"/>
    <property type="match status" value="1"/>
</dbReference>
<dbReference type="GO" id="GO:0005524">
    <property type="term" value="F:ATP binding"/>
    <property type="evidence" value="ECO:0007669"/>
    <property type="project" value="InterPro"/>
</dbReference>
<reference evidence="3" key="1">
    <citation type="journal article" date="2019" name="bioRxiv">
        <title>Genomics, evolutionary history and diagnostics of the Alternaria alternata species group including apple and Asian pear pathotypes.</title>
        <authorList>
            <person name="Armitage A.D."/>
            <person name="Cockerton H.M."/>
            <person name="Sreenivasaprasad S."/>
            <person name="Woodhall J.W."/>
            <person name="Lane C.R."/>
            <person name="Harrison R.J."/>
            <person name="Clarkson J.P."/>
        </authorList>
    </citation>
    <scope>NUCLEOTIDE SEQUENCE [LARGE SCALE GENOMIC DNA]</scope>
    <source>
        <strain evidence="3">FERA 1177</strain>
    </source>
</reference>
<dbReference type="EMBL" id="PDXD01000028">
    <property type="protein sequence ID" value="RYN72073.1"/>
    <property type="molecule type" value="Genomic_DNA"/>
</dbReference>
<proteinExistence type="predicted"/>
<dbReference type="VEuPathDB" id="FungiDB:CC77DRAFT_1064411"/>
<dbReference type="SUPFAM" id="SSF56112">
    <property type="entry name" value="Protein kinase-like (PK-like)"/>
    <property type="match status" value="1"/>
</dbReference>
<feature type="domain" description="Protein kinase" evidence="1">
    <location>
        <begin position="164"/>
        <end position="474"/>
    </location>
</feature>